<dbReference type="AlphaFoldDB" id="A0ABD4EHV9"/>
<proteinExistence type="inferred from homology"/>
<gene>
    <name evidence="3" type="primary">rpiA</name>
    <name evidence="4" type="ORF">HMPREF3225_00428</name>
</gene>
<dbReference type="Gene3D" id="3.30.70.260">
    <property type="match status" value="1"/>
</dbReference>
<dbReference type="HAMAP" id="MF_00170">
    <property type="entry name" value="Rib_5P_isom_A"/>
    <property type="match status" value="1"/>
</dbReference>
<comment type="catalytic activity">
    <reaction evidence="1 3">
        <text>aldehydo-D-ribose 5-phosphate = D-ribulose 5-phosphate</text>
        <dbReference type="Rhea" id="RHEA:14657"/>
        <dbReference type="ChEBI" id="CHEBI:58121"/>
        <dbReference type="ChEBI" id="CHEBI:58273"/>
        <dbReference type="EC" id="5.3.1.6"/>
    </reaction>
</comment>
<dbReference type="EC" id="5.3.1.6" evidence="3"/>
<dbReference type="PANTHER" id="PTHR11934:SF0">
    <property type="entry name" value="RIBOSE-5-PHOSPHATE ISOMERASE"/>
    <property type="match status" value="1"/>
</dbReference>
<evidence type="ECO:0000256" key="2">
    <source>
        <dbReference type="ARBA" id="ARBA00023235"/>
    </source>
</evidence>
<dbReference type="NCBIfam" id="NF001924">
    <property type="entry name" value="PRK00702.1"/>
    <property type="match status" value="1"/>
</dbReference>
<comment type="pathway">
    <text evidence="3">Carbohydrate degradation; pentose phosphate pathway; D-ribose 5-phosphate from D-ribulose 5-phosphate (non-oxidative stage): step 1/1.</text>
</comment>
<dbReference type="InterPro" id="IPR004788">
    <property type="entry name" value="Ribose5P_isomerase_type_A"/>
</dbReference>
<feature type="active site" description="Proton acceptor" evidence="3">
    <location>
        <position position="123"/>
    </location>
</feature>
<comment type="function">
    <text evidence="3">Catalyzes the reversible conversion of ribose-5-phosphate to ribulose 5-phosphate.</text>
</comment>
<dbReference type="GO" id="GO:0004751">
    <property type="term" value="F:ribose-5-phosphate isomerase activity"/>
    <property type="evidence" value="ECO:0007669"/>
    <property type="project" value="UniProtKB-UniRule"/>
</dbReference>
<organism evidence="4 5">
    <name type="scientific">Staphylococcus lugdunensis</name>
    <dbReference type="NCBI Taxonomy" id="28035"/>
    <lineage>
        <taxon>Bacteria</taxon>
        <taxon>Bacillati</taxon>
        <taxon>Bacillota</taxon>
        <taxon>Bacilli</taxon>
        <taxon>Bacillales</taxon>
        <taxon>Staphylococcaceae</taxon>
        <taxon>Staphylococcus</taxon>
    </lineage>
</organism>
<evidence type="ECO:0000313" key="4">
    <source>
        <dbReference type="EMBL" id="KXA39993.1"/>
    </source>
</evidence>
<dbReference type="Pfam" id="PF06026">
    <property type="entry name" value="Rib_5-P_isom_A"/>
    <property type="match status" value="1"/>
</dbReference>
<dbReference type="Proteomes" id="UP000070063">
    <property type="component" value="Unassembled WGS sequence"/>
</dbReference>
<reference evidence="4 5" key="1">
    <citation type="submission" date="2016-01" db="EMBL/GenBank/DDBJ databases">
        <authorList>
            <person name="Mitreva M."/>
            <person name="Pepin K.H."/>
            <person name="Mihindukulasuriya K.A."/>
            <person name="Fulton R."/>
            <person name="Fronick C."/>
            <person name="O'Laughlin M."/>
            <person name="Miner T."/>
            <person name="Herter B."/>
            <person name="Rosa B.A."/>
            <person name="Cordes M."/>
            <person name="Tomlinson C."/>
            <person name="Wollam A."/>
            <person name="Palsikar V.B."/>
            <person name="Mardis E.R."/>
            <person name="Wilson R.K."/>
        </authorList>
    </citation>
    <scope>NUCLEOTIDE SEQUENCE [LARGE SCALE GENOMIC DNA]</scope>
    <source>
        <strain evidence="4 5">MJR7738</strain>
    </source>
</reference>
<evidence type="ECO:0000256" key="3">
    <source>
        <dbReference type="HAMAP-Rule" id="MF_00170"/>
    </source>
</evidence>
<feature type="binding site" evidence="3">
    <location>
        <begin position="101"/>
        <end position="104"/>
    </location>
    <ligand>
        <name>substrate</name>
    </ligand>
</feature>
<sequence>MYNEREYNNREGVPITMLDTKQLKLLTTDDAVAQIKDEMILGIGTGSTIELLIPKIADKIKRDHLTIKGVCTSNKTAILAKEQQIDIVDINDITYIDLAIDGADEVDPQLNLIKGGGGALFREKVIDELAARFVVLVDEQKVVNYLGETFRLPVEVDKFNWQLIKAKIEDYGHIRTELRIRDDVPFITDNGNYIVDCELTTELDPYQLHEYLIHLTGVLETGFFLDIADQVIVGTQQGVKIKNK</sequence>
<evidence type="ECO:0000313" key="5">
    <source>
        <dbReference type="Proteomes" id="UP000070063"/>
    </source>
</evidence>
<dbReference type="InterPro" id="IPR020672">
    <property type="entry name" value="Ribose5P_isomerase_typA_subgr"/>
</dbReference>
<feature type="binding site" evidence="3">
    <location>
        <begin position="45"/>
        <end position="48"/>
    </location>
    <ligand>
        <name>substrate</name>
    </ligand>
</feature>
<dbReference type="FunFam" id="3.40.50.1360:FF:000001">
    <property type="entry name" value="Ribose-5-phosphate isomerase A"/>
    <property type="match status" value="1"/>
</dbReference>
<dbReference type="NCBIfam" id="NF010585">
    <property type="entry name" value="PRK13978.1"/>
    <property type="match status" value="1"/>
</dbReference>
<protein>
    <recommendedName>
        <fullName evidence="3">Ribose-5-phosphate isomerase A</fullName>
        <ecNumber evidence="3">5.3.1.6</ecNumber>
    </recommendedName>
    <alternativeName>
        <fullName evidence="3">Phosphoriboisomerase A</fullName>
        <shortName evidence="3">PRI</shortName>
    </alternativeName>
</protein>
<dbReference type="Gene3D" id="3.40.50.1360">
    <property type="match status" value="1"/>
</dbReference>
<accession>A0ABD4EHV9</accession>
<dbReference type="GO" id="GO:0009052">
    <property type="term" value="P:pentose-phosphate shunt, non-oxidative branch"/>
    <property type="evidence" value="ECO:0007669"/>
    <property type="project" value="UniProtKB-UniRule"/>
</dbReference>
<dbReference type="SUPFAM" id="SSF75445">
    <property type="entry name" value="D-ribose-5-phosphate isomerase (RpiA), lid domain"/>
    <property type="match status" value="1"/>
</dbReference>
<feature type="binding site" evidence="3">
    <location>
        <begin position="114"/>
        <end position="117"/>
    </location>
    <ligand>
        <name>substrate</name>
    </ligand>
</feature>
<dbReference type="SUPFAM" id="SSF100950">
    <property type="entry name" value="NagB/RpiA/CoA transferase-like"/>
    <property type="match status" value="1"/>
</dbReference>
<feature type="binding site" evidence="3">
    <location>
        <position position="141"/>
    </location>
    <ligand>
        <name>substrate</name>
    </ligand>
</feature>
<dbReference type="PANTHER" id="PTHR11934">
    <property type="entry name" value="RIBOSE-5-PHOSPHATE ISOMERASE"/>
    <property type="match status" value="1"/>
</dbReference>
<evidence type="ECO:0000256" key="1">
    <source>
        <dbReference type="ARBA" id="ARBA00001713"/>
    </source>
</evidence>
<dbReference type="CDD" id="cd01398">
    <property type="entry name" value="RPI_A"/>
    <property type="match status" value="1"/>
</dbReference>
<comment type="subunit">
    <text evidence="3">Homodimer.</text>
</comment>
<name>A0ABD4EHV9_STALU</name>
<comment type="caution">
    <text evidence="4">The sequence shown here is derived from an EMBL/GenBank/DDBJ whole genome shotgun (WGS) entry which is preliminary data.</text>
</comment>
<dbReference type="NCBIfam" id="TIGR00021">
    <property type="entry name" value="rpiA"/>
    <property type="match status" value="1"/>
</dbReference>
<dbReference type="InterPro" id="IPR037171">
    <property type="entry name" value="NagB/RpiA_transferase-like"/>
</dbReference>
<comment type="similarity">
    <text evidence="3">Belongs to the ribose 5-phosphate isomerase family.</text>
</comment>
<keyword evidence="2 3" id="KW-0413">Isomerase</keyword>
<dbReference type="EMBL" id="LRQI01000020">
    <property type="protein sequence ID" value="KXA39993.1"/>
    <property type="molecule type" value="Genomic_DNA"/>
</dbReference>